<feature type="compositionally biased region" description="Polar residues" evidence="1">
    <location>
        <begin position="197"/>
        <end position="207"/>
    </location>
</feature>
<sequence>MQLLGLVILATSLVGAAGPSAAAYDHEAELGVTAEGVAFDGRHVSRGTSLEYTVRPLDGDNASYVRRYLNGSERHSGWAAFHEAPDRYPDGYCVTWVRVDRYDWGEWMDGPACTEPEEAAPAATEEPGGEPPADGPAADPAPTPEVTQQPTPAPENPQPEPEPSPSPSEPTPEPSPSTPGPSPSASPSAEPDPVISSKPNDPASSIIRSFGRPSAAADESGALPQGGLVWMWLILGGIGAAAAGGVLMMLRRG</sequence>
<feature type="transmembrane region" description="Helical" evidence="2">
    <location>
        <begin position="229"/>
        <end position="250"/>
    </location>
</feature>
<evidence type="ECO:0000313" key="4">
    <source>
        <dbReference type="EMBL" id="RPF23080.1"/>
    </source>
</evidence>
<dbReference type="AlphaFoldDB" id="A0A3N4YWP1"/>
<reference evidence="4 5" key="1">
    <citation type="submission" date="2018-11" db="EMBL/GenBank/DDBJ databases">
        <title>Sequencing the genomes of 1000 actinobacteria strains.</title>
        <authorList>
            <person name="Klenk H.-P."/>
        </authorList>
    </citation>
    <scope>NUCLEOTIDE SEQUENCE [LARGE SCALE GENOMIC DNA]</scope>
    <source>
        <strain evidence="4 5">DSM 15700</strain>
    </source>
</reference>
<keyword evidence="3" id="KW-0732">Signal</keyword>
<comment type="caution">
    <text evidence="4">The sequence shown here is derived from an EMBL/GenBank/DDBJ whole genome shotgun (WGS) entry which is preliminary data.</text>
</comment>
<feature type="region of interest" description="Disordered" evidence="1">
    <location>
        <begin position="110"/>
        <end position="208"/>
    </location>
</feature>
<gene>
    <name evidence="4" type="ORF">EDD34_3760</name>
</gene>
<keyword evidence="5" id="KW-1185">Reference proteome</keyword>
<keyword evidence="2" id="KW-1133">Transmembrane helix</keyword>
<feature type="compositionally biased region" description="Pro residues" evidence="1">
    <location>
        <begin position="151"/>
        <end position="184"/>
    </location>
</feature>
<dbReference type="EMBL" id="RKQZ01000001">
    <property type="protein sequence ID" value="RPF23080.1"/>
    <property type="molecule type" value="Genomic_DNA"/>
</dbReference>
<keyword evidence="2" id="KW-0472">Membrane</keyword>
<dbReference type="PRINTS" id="PR01217">
    <property type="entry name" value="PRICHEXTENSN"/>
</dbReference>
<protein>
    <submittedName>
        <fullName evidence="4">Uncharacterized protein</fullName>
    </submittedName>
</protein>
<feature type="compositionally biased region" description="Pro residues" evidence="1">
    <location>
        <begin position="129"/>
        <end position="143"/>
    </location>
</feature>
<feature type="compositionally biased region" description="Low complexity" evidence="1">
    <location>
        <begin position="110"/>
        <end position="128"/>
    </location>
</feature>
<organism evidence="4 5">
    <name type="scientific">Myceligenerans xiligouense</name>
    <dbReference type="NCBI Taxonomy" id="253184"/>
    <lineage>
        <taxon>Bacteria</taxon>
        <taxon>Bacillati</taxon>
        <taxon>Actinomycetota</taxon>
        <taxon>Actinomycetes</taxon>
        <taxon>Micrococcales</taxon>
        <taxon>Promicromonosporaceae</taxon>
        <taxon>Myceligenerans</taxon>
    </lineage>
</organism>
<feature type="chain" id="PRO_5038645684" evidence="3">
    <location>
        <begin position="17"/>
        <end position="253"/>
    </location>
</feature>
<accession>A0A3N4YWP1</accession>
<dbReference type="Proteomes" id="UP000280501">
    <property type="component" value="Unassembled WGS sequence"/>
</dbReference>
<keyword evidence="2" id="KW-0812">Transmembrane</keyword>
<evidence type="ECO:0000256" key="1">
    <source>
        <dbReference type="SAM" id="MobiDB-lite"/>
    </source>
</evidence>
<evidence type="ECO:0000256" key="2">
    <source>
        <dbReference type="SAM" id="Phobius"/>
    </source>
</evidence>
<evidence type="ECO:0000256" key="3">
    <source>
        <dbReference type="SAM" id="SignalP"/>
    </source>
</evidence>
<name>A0A3N4YWP1_9MICO</name>
<proteinExistence type="predicted"/>
<evidence type="ECO:0000313" key="5">
    <source>
        <dbReference type="Proteomes" id="UP000280501"/>
    </source>
</evidence>
<feature type="signal peptide" evidence="3">
    <location>
        <begin position="1"/>
        <end position="16"/>
    </location>
</feature>